<dbReference type="Proteomes" id="UP000008206">
    <property type="component" value="Plasmid Cy782201"/>
</dbReference>
<feature type="transmembrane region" description="Helical" evidence="1">
    <location>
        <begin position="74"/>
        <end position="94"/>
    </location>
</feature>
<protein>
    <submittedName>
        <fullName evidence="2">Uncharacterized protein</fullName>
    </submittedName>
</protein>
<proteinExistence type="predicted"/>
<keyword evidence="1" id="KW-0472">Membrane</keyword>
<keyword evidence="2" id="KW-0614">Plasmid</keyword>
<evidence type="ECO:0000313" key="3">
    <source>
        <dbReference type="Proteomes" id="UP000008206"/>
    </source>
</evidence>
<keyword evidence="1" id="KW-1133">Transmembrane helix</keyword>
<evidence type="ECO:0000256" key="1">
    <source>
        <dbReference type="SAM" id="Phobius"/>
    </source>
</evidence>
<dbReference type="HOGENOM" id="CLU_2368162_0_0_3"/>
<dbReference type="AlphaFoldDB" id="E0UKQ7"/>
<evidence type="ECO:0000313" key="2">
    <source>
        <dbReference type="EMBL" id="ADN17537.1"/>
    </source>
</evidence>
<organism evidence="2 3">
    <name type="scientific">Gloeothece verrucosa (strain PCC 7822)</name>
    <name type="common">Cyanothece sp. (strain PCC 7822)</name>
    <dbReference type="NCBI Taxonomy" id="497965"/>
    <lineage>
        <taxon>Bacteria</taxon>
        <taxon>Bacillati</taxon>
        <taxon>Cyanobacteriota</taxon>
        <taxon>Cyanophyceae</taxon>
        <taxon>Oscillatoriophycideae</taxon>
        <taxon>Chroococcales</taxon>
        <taxon>Aphanothecaceae</taxon>
        <taxon>Gloeothece</taxon>
        <taxon>Gloeothece verrucosa</taxon>
    </lineage>
</organism>
<sequence length="95" mass="10857">MTRKTFLVLSYVQTIFFILVFLYGAIKIVWLDKGGAYGISGFIFLIFYLPSLLLLIPDILLIVKSSVLSHRQRIGGYFFHVAAIAWSIFLIHLAF</sequence>
<dbReference type="RefSeq" id="WP_013334287.1">
    <property type="nucleotide sequence ID" value="NC_014533.1"/>
</dbReference>
<keyword evidence="1" id="KW-0812">Transmembrane</keyword>
<keyword evidence="3" id="KW-1185">Reference proteome</keyword>
<accession>E0UKQ7</accession>
<geneLocation type="plasmid" evidence="2 3">
    <name>Cy782201</name>
</geneLocation>
<reference evidence="3" key="1">
    <citation type="journal article" date="2011" name="MBio">
        <title>Novel metabolic attributes of the genus Cyanothece, comprising a group of unicellular nitrogen-fixing Cyanobacteria.</title>
        <authorList>
            <person name="Bandyopadhyay A."/>
            <person name="Elvitigala T."/>
            <person name="Welsh E."/>
            <person name="Stockel J."/>
            <person name="Liberton M."/>
            <person name="Min H."/>
            <person name="Sherman L.A."/>
            <person name="Pakrasi H.B."/>
        </authorList>
    </citation>
    <scope>NUCLEOTIDE SEQUENCE [LARGE SCALE GENOMIC DNA]</scope>
    <source>
        <strain evidence="3">PCC 7822</strain>
        <plasmid evidence="3">Cy782201</plasmid>
    </source>
</reference>
<gene>
    <name evidence="2" type="ordered locus">Cyan7822_5674</name>
</gene>
<dbReference type="EMBL" id="CP002199">
    <property type="protein sequence ID" value="ADN17537.1"/>
    <property type="molecule type" value="Genomic_DNA"/>
</dbReference>
<feature type="transmembrane region" description="Helical" evidence="1">
    <location>
        <begin position="7"/>
        <end position="30"/>
    </location>
</feature>
<feature type="transmembrane region" description="Helical" evidence="1">
    <location>
        <begin position="36"/>
        <end position="62"/>
    </location>
</feature>
<name>E0UKQ7_GLOV7</name>
<dbReference type="KEGG" id="cyj:Cyan7822_5674"/>